<evidence type="ECO:0000259" key="4">
    <source>
        <dbReference type="Pfam" id="PF05567"/>
    </source>
</evidence>
<keyword evidence="1" id="KW-0479">Metal-binding</keyword>
<evidence type="ECO:0000256" key="3">
    <source>
        <dbReference type="SAM" id="SignalP"/>
    </source>
</evidence>
<comment type="caution">
    <text evidence="5">The sequence shown here is derived from an EMBL/GenBank/DDBJ whole genome shotgun (WGS) entry which is preliminary data.</text>
</comment>
<evidence type="ECO:0000313" key="6">
    <source>
        <dbReference type="Proteomes" id="UP001500279"/>
    </source>
</evidence>
<evidence type="ECO:0000256" key="2">
    <source>
        <dbReference type="ARBA" id="ARBA00022837"/>
    </source>
</evidence>
<dbReference type="EMBL" id="BAAAEW010000023">
    <property type="protein sequence ID" value="GAA0756425.1"/>
    <property type="molecule type" value="Genomic_DNA"/>
</dbReference>
<keyword evidence="2" id="KW-0106">Calcium</keyword>
<sequence length="1271" mass="134626">MKVFAMNMVRHMPAEVAPWAFASVAFLCLTSLALDAAAIEPSQTPLTSRVGDTPPPNVMITLDDSGSMNSDFMPAGAVTVNNVSVRLDSSTASDRLAAFLNDQRKANANQLSAYIPAVKGTGAKLYQMQFRSPDLNTIWYNPEVRYRPWLKSTPLADGTGQYMNNAVPTAAYWDPMQPGLGSFNLTTNWTGVQTTWCQAYNSCGSATLDYYPGLFYRLKSGAAPDKTANFVQYDVNDAANYSPSKTSKAAARTDCAGATTCTQAEERINFANWFTYHRMREALAKGALTESLFGFQNKMRAGWGRINSGTTNNVDGSLGFKVIRTGIRNLDKAQLQTILAGVQGIASNGGTPLRTALDSVGPYFNNRTDAYSPWLTTIGTAGSGKLSCRRSINLLTTDGYYNDSYSAAGDLTNVDGSYSYTSAADNPGGFSPTHYVAQRPYIDGRTKDDSANIAFNSLTDAAMRWYIQDLDGTVVNKVTPTDTDIAFWQHLTQFTIGIGVKGTLDSSSPDAKAATLLALSDPNGSAMWPKPSTDPQKIDDLWHAAVNTGGDFYSVKNGAELSAAITNVFSKATGVDSREAGVATVTSTLSASNLKFVPQYKSGAWYGDVYAYELDTNGDVVSTKAKWQASTKLPAAAARKLYTLSGGAGVEFKSTTLVASDLSAIGSADLVNYIRGESTNEGNSLSFRPRGGQLLGDFVNSPPVYVRDLLDSSYGNLADTTQAGSYASFLAAKKARNEGALVVGGNAGVFHVFRGSDGVETFGYLPRAGFSNLNLVAAKNYGTTDNFHRFFVDGPAVEADAYLTPKGETGPRWVNMLLGSMGAGGKSVFALHVPTDDPTAQLGANSIQWELNSHADLGYVMNDMRTGKIQGGGGWYAFIGNGPYSTNGKAALLVVNLQTGAVVRSIDVNTTGANGLGGVRLVRNANMEVYAAYAGDLQGNLWRFDFGNSDPSSWGVAFNGSPLFKATDSTGAAQPIVAAPAIVPHTIKGYVVTFGTGRLIDTADSAVIAPQTYYGVWDDTVINASAATVASPFFAASQSGGVAPYRSVLVQQSIGTSTIAGSGSNAGMTYYTVSSNTVDWNQKKGWYIELNVKAGQRTVYPAQTILNYVYFSTIVPAVKAAECEFTSGSGYNFLVDAVTGAASTTPVFDTNGDGVVSGSDSVVAGFGTLADGSDKMLTNNTGVVNEDSAARCLPDVNAKCQNPDENCLVVIVDSTNTGKEACVKGPPCVAGDERCCPDGTPRNGRIGNCAPDVGGIITDRVWRQIVNPPQP</sequence>
<name>A0ABN1K6J1_9BURK</name>
<feature type="signal peptide" evidence="3">
    <location>
        <begin position="1"/>
        <end position="36"/>
    </location>
</feature>
<feature type="chain" id="PRO_5045783937" evidence="3">
    <location>
        <begin position="37"/>
        <end position="1271"/>
    </location>
</feature>
<dbReference type="Proteomes" id="UP001500279">
    <property type="component" value="Unassembled WGS sequence"/>
</dbReference>
<evidence type="ECO:0000256" key="1">
    <source>
        <dbReference type="ARBA" id="ARBA00022723"/>
    </source>
</evidence>
<dbReference type="Pfam" id="PF05567">
    <property type="entry name" value="T4P_PilY1"/>
    <property type="match status" value="1"/>
</dbReference>
<organism evidence="5 6">
    <name type="scientific">Ideonella azotifigens</name>
    <dbReference type="NCBI Taxonomy" id="513160"/>
    <lineage>
        <taxon>Bacteria</taxon>
        <taxon>Pseudomonadati</taxon>
        <taxon>Pseudomonadota</taxon>
        <taxon>Betaproteobacteria</taxon>
        <taxon>Burkholderiales</taxon>
        <taxon>Sphaerotilaceae</taxon>
        <taxon>Ideonella</taxon>
    </lineage>
</organism>
<gene>
    <name evidence="5" type="primary">pilY1</name>
    <name evidence="5" type="ORF">GCM10009107_34830</name>
</gene>
<keyword evidence="3" id="KW-0732">Signal</keyword>
<evidence type="ECO:0000313" key="5">
    <source>
        <dbReference type="EMBL" id="GAA0756425.1"/>
    </source>
</evidence>
<accession>A0ABN1K6J1</accession>
<dbReference type="RefSeq" id="WP_141287542.1">
    <property type="nucleotide sequence ID" value="NZ_BAAAEW010000023.1"/>
</dbReference>
<reference evidence="5 6" key="1">
    <citation type="journal article" date="2019" name="Int. J. Syst. Evol. Microbiol.">
        <title>The Global Catalogue of Microorganisms (GCM) 10K type strain sequencing project: providing services to taxonomists for standard genome sequencing and annotation.</title>
        <authorList>
            <consortium name="The Broad Institute Genomics Platform"/>
            <consortium name="The Broad Institute Genome Sequencing Center for Infectious Disease"/>
            <person name="Wu L."/>
            <person name="Ma J."/>
        </authorList>
    </citation>
    <scope>NUCLEOTIDE SEQUENCE [LARGE SCALE GENOMIC DNA]</scope>
    <source>
        <strain evidence="5 6">JCM 15503</strain>
    </source>
</reference>
<protein>
    <submittedName>
        <fullName evidence="5">Type 4a pilus biogenesis protein PilY1</fullName>
    </submittedName>
</protein>
<keyword evidence="6" id="KW-1185">Reference proteome</keyword>
<dbReference type="InterPro" id="IPR008707">
    <property type="entry name" value="B-propeller_PilY1"/>
</dbReference>
<proteinExistence type="predicted"/>
<feature type="domain" description="PilY1 beta-propeller" evidence="4">
    <location>
        <begin position="695"/>
        <end position="1029"/>
    </location>
</feature>